<sequence length="263" mass="29096">MKKIIVFSLLAAMFTSGAASAKEAAPPAGLKTSSLSIVIDDFGNNMKGTKEMLELPIPLTVAVMPLMETTKQDAELAHRLGHEVIVHMPMEPVSGKQSWLGPGAVTTGLSNEEIRKRVEEAIDSVPFAVGMNHHMGSKATADERVMRVVLTVCRERGLYYLDSRTTPKSVVPELAEELGVPYLENELFFDHVYTTQHITKQADQIMRRLKTDKEIIAIGHVGISGNKMVDVLKEYIPLYLDEAKAVPLSDIIPEFELVNERLE</sequence>
<dbReference type="GO" id="GO:0005975">
    <property type="term" value="P:carbohydrate metabolic process"/>
    <property type="evidence" value="ECO:0007669"/>
    <property type="project" value="InterPro"/>
</dbReference>
<dbReference type="SUPFAM" id="SSF88713">
    <property type="entry name" value="Glycoside hydrolase/deacetylase"/>
    <property type="match status" value="1"/>
</dbReference>
<evidence type="ECO:0000313" key="2">
    <source>
        <dbReference type="EMBL" id="RIW33992.1"/>
    </source>
</evidence>
<dbReference type="InterPro" id="IPR006837">
    <property type="entry name" value="Divergent_DAC"/>
</dbReference>
<dbReference type="RefSeq" id="WP_119546839.1">
    <property type="nucleotide sequence ID" value="NZ_QXIR01000012.1"/>
</dbReference>
<dbReference type="Pfam" id="PF04748">
    <property type="entry name" value="Polysacc_deac_2"/>
    <property type="match status" value="1"/>
</dbReference>
<feature type="signal peptide" evidence="1">
    <location>
        <begin position="1"/>
        <end position="21"/>
    </location>
</feature>
<organism evidence="2 3">
    <name type="scientific">Bacillus salacetis</name>
    <dbReference type="NCBI Taxonomy" id="2315464"/>
    <lineage>
        <taxon>Bacteria</taxon>
        <taxon>Bacillati</taxon>
        <taxon>Bacillota</taxon>
        <taxon>Bacilli</taxon>
        <taxon>Bacillales</taxon>
        <taxon>Bacillaceae</taxon>
        <taxon>Bacillus</taxon>
    </lineage>
</organism>
<evidence type="ECO:0000256" key="1">
    <source>
        <dbReference type="SAM" id="SignalP"/>
    </source>
</evidence>
<dbReference type="Proteomes" id="UP000265801">
    <property type="component" value="Unassembled WGS sequence"/>
</dbReference>
<dbReference type="AlphaFoldDB" id="A0A3A1R342"/>
<dbReference type="InterPro" id="IPR011330">
    <property type="entry name" value="Glyco_hydro/deAcase_b/a-brl"/>
</dbReference>
<dbReference type="PANTHER" id="PTHR30105:SF2">
    <property type="entry name" value="DIVERGENT POLYSACCHARIDE DEACETYLASE SUPERFAMILY"/>
    <property type="match status" value="1"/>
</dbReference>
<dbReference type="CDD" id="cd10936">
    <property type="entry name" value="CE4_DAC2"/>
    <property type="match status" value="1"/>
</dbReference>
<dbReference type="EMBL" id="QXIR01000012">
    <property type="protein sequence ID" value="RIW33992.1"/>
    <property type="molecule type" value="Genomic_DNA"/>
</dbReference>
<gene>
    <name evidence="2" type="ORF">D3H55_10355</name>
</gene>
<comment type="caution">
    <text evidence="2">The sequence shown here is derived from an EMBL/GenBank/DDBJ whole genome shotgun (WGS) entry which is preliminary data.</text>
</comment>
<keyword evidence="1" id="KW-0732">Signal</keyword>
<name>A0A3A1R342_9BACI</name>
<dbReference type="Gene3D" id="3.20.20.370">
    <property type="entry name" value="Glycoside hydrolase/deacetylase"/>
    <property type="match status" value="1"/>
</dbReference>
<protein>
    <submittedName>
        <fullName evidence="2">Divergent polysaccharide deacetylase family protein</fullName>
    </submittedName>
</protein>
<evidence type="ECO:0000313" key="3">
    <source>
        <dbReference type="Proteomes" id="UP000265801"/>
    </source>
</evidence>
<accession>A0A3A1R342</accession>
<reference evidence="2 3" key="1">
    <citation type="submission" date="2018-09" db="EMBL/GenBank/DDBJ databases">
        <title>Bacillus saliacetes sp. nov., isolated from Thai shrimp paste (Ka-pi).</title>
        <authorList>
            <person name="Daroonpunt R."/>
            <person name="Tanasupawat S."/>
            <person name="Yiamsombut S."/>
        </authorList>
    </citation>
    <scope>NUCLEOTIDE SEQUENCE [LARGE SCALE GENOMIC DNA]</scope>
    <source>
        <strain evidence="2 3">SKP7-4</strain>
    </source>
</reference>
<dbReference type="PANTHER" id="PTHR30105">
    <property type="entry name" value="UNCHARACTERIZED YIBQ-RELATED"/>
    <property type="match status" value="1"/>
</dbReference>
<proteinExistence type="predicted"/>
<feature type="chain" id="PRO_5017388517" evidence="1">
    <location>
        <begin position="22"/>
        <end position="263"/>
    </location>
</feature>
<dbReference type="OrthoDB" id="9784811at2"/>
<keyword evidence="3" id="KW-1185">Reference proteome</keyword>